<evidence type="ECO:0000256" key="8">
    <source>
        <dbReference type="ARBA" id="ARBA00023012"/>
    </source>
</evidence>
<keyword evidence="9" id="KW-0472">Membrane</keyword>
<reference evidence="13 14" key="1">
    <citation type="journal article" date="2014" name="Int. J. Syst. Evol. Microbiol.">
        <title>Nocardia vulneris sp. nov., isolated from wounds of human patients in North America.</title>
        <authorList>
            <person name="Lasker B.A."/>
            <person name="Bell M."/>
            <person name="Klenk H.P."/>
            <person name="Sproer C."/>
            <person name="Schumann C."/>
            <person name="Schumann P."/>
            <person name="Brown J.M."/>
        </authorList>
    </citation>
    <scope>NUCLEOTIDE SEQUENCE [LARGE SCALE GENOMIC DNA]</scope>
    <source>
        <strain evidence="13 14">W9851</strain>
    </source>
</reference>
<keyword evidence="7" id="KW-0067">ATP-binding</keyword>
<dbReference type="PANTHER" id="PTHR24421:SF10">
    <property type="entry name" value="NITRATE_NITRITE SENSOR PROTEIN NARQ"/>
    <property type="match status" value="1"/>
</dbReference>
<evidence type="ECO:0000259" key="11">
    <source>
        <dbReference type="Pfam" id="PF07730"/>
    </source>
</evidence>
<proteinExistence type="predicted"/>
<dbReference type="InterPro" id="IPR003594">
    <property type="entry name" value="HATPase_dom"/>
</dbReference>
<comment type="caution">
    <text evidence="13">The sequence shown here is derived from an EMBL/GenBank/DDBJ whole genome shotgun (WGS) entry which is preliminary data.</text>
</comment>
<dbReference type="InterPro" id="IPR050482">
    <property type="entry name" value="Sensor_HK_TwoCompSys"/>
</dbReference>
<evidence type="ECO:0000256" key="1">
    <source>
        <dbReference type="ARBA" id="ARBA00000085"/>
    </source>
</evidence>
<evidence type="ECO:0000259" key="12">
    <source>
        <dbReference type="Pfam" id="PF23539"/>
    </source>
</evidence>
<dbReference type="InterPro" id="IPR011712">
    <property type="entry name" value="Sig_transdc_His_kin_sub3_dim/P"/>
</dbReference>
<feature type="domain" description="Histidine kinase/HSP90-like ATPase" evidence="10">
    <location>
        <begin position="302"/>
        <end position="388"/>
    </location>
</feature>
<name>A0ABR4ZGF7_9NOCA</name>
<organism evidence="13 14">
    <name type="scientific">Nocardia vulneris</name>
    <dbReference type="NCBI Taxonomy" id="1141657"/>
    <lineage>
        <taxon>Bacteria</taxon>
        <taxon>Bacillati</taxon>
        <taxon>Actinomycetota</taxon>
        <taxon>Actinomycetes</taxon>
        <taxon>Mycobacteriales</taxon>
        <taxon>Nocardiaceae</taxon>
        <taxon>Nocardia</taxon>
    </lineage>
</organism>
<dbReference type="Pfam" id="PF23539">
    <property type="entry name" value="DUF7134"/>
    <property type="match status" value="1"/>
</dbReference>
<evidence type="ECO:0000313" key="13">
    <source>
        <dbReference type="EMBL" id="KIA64482.1"/>
    </source>
</evidence>
<feature type="transmembrane region" description="Helical" evidence="9">
    <location>
        <begin position="20"/>
        <end position="51"/>
    </location>
</feature>
<keyword evidence="3" id="KW-0597">Phosphoprotein</keyword>
<dbReference type="Gene3D" id="1.20.5.1930">
    <property type="match status" value="1"/>
</dbReference>
<keyword evidence="8" id="KW-0902">Two-component regulatory system</keyword>
<evidence type="ECO:0000256" key="2">
    <source>
        <dbReference type="ARBA" id="ARBA00012438"/>
    </source>
</evidence>
<dbReference type="InterPro" id="IPR036890">
    <property type="entry name" value="HATPase_C_sf"/>
</dbReference>
<gene>
    <name evidence="13" type="ORF">FG87_13065</name>
</gene>
<keyword evidence="9" id="KW-0812">Transmembrane</keyword>
<evidence type="ECO:0000256" key="5">
    <source>
        <dbReference type="ARBA" id="ARBA00022741"/>
    </source>
</evidence>
<evidence type="ECO:0000313" key="14">
    <source>
        <dbReference type="Proteomes" id="UP000031364"/>
    </source>
</evidence>
<dbReference type="GO" id="GO:0016301">
    <property type="term" value="F:kinase activity"/>
    <property type="evidence" value="ECO:0007669"/>
    <property type="project" value="UniProtKB-KW"/>
</dbReference>
<evidence type="ECO:0000256" key="9">
    <source>
        <dbReference type="SAM" id="Phobius"/>
    </source>
</evidence>
<dbReference type="EC" id="2.7.13.3" evidence="2"/>
<dbReference type="InterPro" id="IPR055558">
    <property type="entry name" value="DUF7134"/>
</dbReference>
<dbReference type="RefSeq" id="WP_043669236.1">
    <property type="nucleotide sequence ID" value="NZ_BDCI01000029.1"/>
</dbReference>
<dbReference type="SUPFAM" id="SSF55874">
    <property type="entry name" value="ATPase domain of HSP90 chaperone/DNA topoisomerase II/histidine kinase"/>
    <property type="match status" value="1"/>
</dbReference>
<feature type="domain" description="DUF7134" evidence="12">
    <location>
        <begin position="8"/>
        <end position="160"/>
    </location>
</feature>
<keyword evidence="4" id="KW-0808">Transferase</keyword>
<dbReference type="PANTHER" id="PTHR24421">
    <property type="entry name" value="NITRATE/NITRITE SENSOR PROTEIN NARX-RELATED"/>
    <property type="match status" value="1"/>
</dbReference>
<dbReference type="Pfam" id="PF07730">
    <property type="entry name" value="HisKA_3"/>
    <property type="match status" value="1"/>
</dbReference>
<protein>
    <recommendedName>
        <fullName evidence="2">histidine kinase</fullName>
        <ecNumber evidence="2">2.7.13.3</ecNumber>
    </recommendedName>
</protein>
<feature type="transmembrane region" description="Helical" evidence="9">
    <location>
        <begin position="105"/>
        <end position="126"/>
    </location>
</feature>
<keyword evidence="5" id="KW-0547">Nucleotide-binding</keyword>
<evidence type="ECO:0000256" key="7">
    <source>
        <dbReference type="ARBA" id="ARBA00022840"/>
    </source>
</evidence>
<comment type="catalytic activity">
    <reaction evidence="1">
        <text>ATP + protein L-histidine = ADP + protein N-phospho-L-histidine.</text>
        <dbReference type="EC" id="2.7.13.3"/>
    </reaction>
</comment>
<feature type="domain" description="Signal transduction histidine kinase subgroup 3 dimerisation and phosphoacceptor" evidence="11">
    <location>
        <begin position="188"/>
        <end position="254"/>
    </location>
</feature>
<dbReference type="Pfam" id="PF02518">
    <property type="entry name" value="HATPase_c"/>
    <property type="match status" value="1"/>
</dbReference>
<dbReference type="EMBL" id="JNFP01000013">
    <property type="protein sequence ID" value="KIA64482.1"/>
    <property type="molecule type" value="Genomic_DNA"/>
</dbReference>
<dbReference type="Gene3D" id="3.30.565.10">
    <property type="entry name" value="Histidine kinase-like ATPase, C-terminal domain"/>
    <property type="match status" value="1"/>
</dbReference>
<dbReference type="Proteomes" id="UP000031364">
    <property type="component" value="Unassembled WGS sequence"/>
</dbReference>
<dbReference type="CDD" id="cd16917">
    <property type="entry name" value="HATPase_UhpB-NarQ-NarX-like"/>
    <property type="match status" value="1"/>
</dbReference>
<accession>A0ABR4ZGF7</accession>
<feature type="transmembrane region" description="Helical" evidence="9">
    <location>
        <begin position="132"/>
        <end position="155"/>
    </location>
</feature>
<evidence type="ECO:0000259" key="10">
    <source>
        <dbReference type="Pfam" id="PF02518"/>
    </source>
</evidence>
<evidence type="ECO:0000256" key="6">
    <source>
        <dbReference type="ARBA" id="ARBA00022777"/>
    </source>
</evidence>
<sequence>MVDERVVGWLRRRTALVDAATAGLLVLVCVLFGLLIGADAAYFTLSVLVLAPVTVRRRWPEAAALAVAAVAFAQWCAVRDTTGALPADIAVPIAVYTLAAHSRRLWSRTGLVVGLAGAVLGGWSWPQLPMSALAHVLVGGFLASTVLAAWLGGAWQRARRGEFRALAEHAALLERTRDERARLAVLSERTRIARDMHDILAHSLAVIVAQADGGRYAARATPQSAIDALQAIGDQGRRALAETRRAIGVLREDTDAEPDPAPRVGVSDISRLVEEVRGAGVPVALELELPCGLTDSGVGLVVYRIVQEGLTNVVKHAGPGARAEVSVRQERDWLRVSVGDDGSAGQRSGSAGYGLVGMRERVEAYGGELELRPRAGTAGHVLTARIPVRAGRTG</sequence>
<evidence type="ECO:0000256" key="4">
    <source>
        <dbReference type="ARBA" id="ARBA00022679"/>
    </source>
</evidence>
<keyword evidence="9" id="KW-1133">Transmembrane helix</keyword>
<evidence type="ECO:0000256" key="3">
    <source>
        <dbReference type="ARBA" id="ARBA00022553"/>
    </source>
</evidence>
<keyword evidence="14" id="KW-1185">Reference proteome</keyword>
<keyword evidence="6 13" id="KW-0418">Kinase</keyword>